<evidence type="ECO:0000313" key="1">
    <source>
        <dbReference type="EMBL" id="ACG27425.1"/>
    </source>
</evidence>
<sequence>MAPVSRLGGRFCGALKSPATCALCHLPFHFSDQTNEWVGHCCLRPKLQCSTTGHYLCFRLLQNSTTPLFFSLPFPPLFF</sequence>
<accession>B6SRE2</accession>
<dbReference type="EMBL" id="EU955307">
    <property type="protein sequence ID" value="ACG27425.1"/>
    <property type="molecule type" value="mRNA"/>
</dbReference>
<dbReference type="AlphaFoldDB" id="B6SRE2"/>
<reference evidence="1" key="1">
    <citation type="journal article" date="2009" name="Plant Mol. Biol.">
        <title>Insights into corn genes derived from large-scale cDNA sequencing.</title>
        <authorList>
            <person name="Alexandrov N.N."/>
            <person name="Brover V.V."/>
            <person name="Freidin S."/>
            <person name="Troukhan M.E."/>
            <person name="Tatarinova T.V."/>
            <person name="Zhang H."/>
            <person name="Swaller T.J."/>
            <person name="Lu Y.P."/>
            <person name="Bouck J."/>
            <person name="Flavell R.B."/>
            <person name="Feldmann K.A."/>
        </authorList>
    </citation>
    <scope>NUCLEOTIDE SEQUENCE</scope>
</reference>
<proteinExistence type="evidence at transcript level"/>
<protein>
    <submittedName>
        <fullName evidence="1">Uncharacterized protein</fullName>
    </submittedName>
</protein>
<organism evidence="1">
    <name type="scientific">Zea mays</name>
    <name type="common">Maize</name>
    <dbReference type="NCBI Taxonomy" id="4577"/>
    <lineage>
        <taxon>Eukaryota</taxon>
        <taxon>Viridiplantae</taxon>
        <taxon>Streptophyta</taxon>
        <taxon>Embryophyta</taxon>
        <taxon>Tracheophyta</taxon>
        <taxon>Spermatophyta</taxon>
        <taxon>Magnoliopsida</taxon>
        <taxon>Liliopsida</taxon>
        <taxon>Poales</taxon>
        <taxon>Poaceae</taxon>
        <taxon>PACMAD clade</taxon>
        <taxon>Panicoideae</taxon>
        <taxon>Andropogonodae</taxon>
        <taxon>Andropogoneae</taxon>
        <taxon>Tripsacinae</taxon>
        <taxon>Zea</taxon>
    </lineage>
</organism>
<name>B6SRE2_MAIZE</name>